<gene>
    <name evidence="3" type="ORF">ABRP34_09215</name>
</gene>
<dbReference type="AlphaFoldDB" id="A0AAU8EVZ1"/>
<evidence type="ECO:0000256" key="1">
    <source>
        <dbReference type="SAM" id="MobiDB-lite"/>
    </source>
</evidence>
<dbReference type="Gene3D" id="3.90.1200.10">
    <property type="match status" value="1"/>
</dbReference>
<keyword evidence="3" id="KW-0808">Transferase</keyword>
<feature type="domain" description="Aminoglycoside phosphotransferase" evidence="2">
    <location>
        <begin position="186"/>
        <end position="354"/>
    </location>
</feature>
<dbReference type="RefSeq" id="WP_353712996.1">
    <property type="nucleotide sequence ID" value="NZ_CP159279.1"/>
</dbReference>
<name>A0AAU8EVZ1_9MICC</name>
<evidence type="ECO:0000259" key="2">
    <source>
        <dbReference type="Pfam" id="PF01636"/>
    </source>
</evidence>
<proteinExistence type="predicted"/>
<accession>A0AAU8EVZ1</accession>
<dbReference type="GO" id="GO:0016740">
    <property type="term" value="F:transferase activity"/>
    <property type="evidence" value="ECO:0007669"/>
    <property type="project" value="UniProtKB-KW"/>
</dbReference>
<dbReference type="EC" id="2.7.1.-" evidence="3"/>
<dbReference type="InterPro" id="IPR011009">
    <property type="entry name" value="Kinase-like_dom_sf"/>
</dbReference>
<feature type="region of interest" description="Disordered" evidence="1">
    <location>
        <begin position="363"/>
        <end position="390"/>
    </location>
</feature>
<dbReference type="InterPro" id="IPR002575">
    <property type="entry name" value="Aminoglycoside_PTrfase"/>
</dbReference>
<evidence type="ECO:0000313" key="3">
    <source>
        <dbReference type="EMBL" id="XCH13136.1"/>
    </source>
</evidence>
<dbReference type="EMBL" id="CP159279">
    <property type="protein sequence ID" value="XCH13136.1"/>
    <property type="molecule type" value="Genomic_DNA"/>
</dbReference>
<dbReference type="Pfam" id="PF01636">
    <property type="entry name" value="APH"/>
    <property type="match status" value="1"/>
</dbReference>
<reference evidence="3" key="1">
    <citation type="submission" date="2024-06" db="EMBL/GenBank/DDBJ databases">
        <title>Biodegradation of dimethachlon by Arthrobacter sp. K5: mechanistic insights and ecological implications.</title>
        <authorList>
            <person name="Hu S."/>
            <person name="Lu P."/>
        </authorList>
    </citation>
    <scope>NUCLEOTIDE SEQUENCE</scope>
    <source>
        <strain evidence="3">K5</strain>
    </source>
</reference>
<organism evidence="3">
    <name type="scientific">Arthrobacter sp. K5</name>
    <dbReference type="NCBI Taxonomy" id="2839623"/>
    <lineage>
        <taxon>Bacteria</taxon>
        <taxon>Bacillati</taxon>
        <taxon>Actinomycetota</taxon>
        <taxon>Actinomycetes</taxon>
        <taxon>Micrococcales</taxon>
        <taxon>Micrococcaceae</taxon>
        <taxon>Arthrobacter</taxon>
    </lineage>
</organism>
<sequence length="454" mass="48262">MITLVPGSPQAEHALARRDAALPGLPWLLDNGRLSELLGETVRVTRVRYKPGTSLLVSFRRRRNGSFDYGWAMTRTPASSGKLLEREHTVRSHGGDMSILRPDPSDPETLVAVGGVEDDWALHRNLTWLRKKGLERLGLHHRPGAALLAGSTVLRYKPERRLVLLSHRASTAVVIKAAAKPAGPGQQSQFLNRLRHHGVPLLPQLADAECLAHGITASTAWGTGDLAARDNSTGTRAAAYTAGQALAALHCVPDVVEAGRLPTAGNRPEDLAAQLKASRAMVSALLPELEPLARDLETRLTALLLARPRTAPVLVHGDFSADQVLVGDSEVRLIDFDRAASGLAEADLGSFAAAEEALLPAAGASPSREALPDGGAPASTPAGVPVRGDSAGGPKTALLAEGYLDAGGRFSQAAVDAWAAYRLFNSSVDPFRDRSPEWAADMSWHLARAKELIQ</sequence>
<dbReference type="SUPFAM" id="SSF56112">
    <property type="entry name" value="Protein kinase-like (PK-like)"/>
    <property type="match status" value="1"/>
</dbReference>
<protein>
    <submittedName>
        <fullName evidence="3">Aminoglycoside phosphotransferase family protein</fullName>
        <ecNumber evidence="3">2.7.1.-</ecNumber>
    </submittedName>
</protein>